<proteinExistence type="predicted"/>
<reference evidence="1 2" key="1">
    <citation type="submission" date="2022-11" db="EMBL/GenBank/DDBJ databases">
        <title>Minimal conservation of predation-associated metabolite biosynthetic gene clusters underscores biosynthetic potential of Myxococcota including descriptions for ten novel species: Archangium lansinium sp. nov., Myxococcus landrumus sp. nov., Nannocystis bai.</title>
        <authorList>
            <person name="Ahearne A."/>
            <person name="Stevens C."/>
            <person name="Phillips K."/>
        </authorList>
    </citation>
    <scope>NUCLEOTIDE SEQUENCE [LARGE SCALE GENOMIC DNA]</scope>
    <source>
        <strain evidence="1 2">MIWBW</strain>
    </source>
</reference>
<sequence>MQNSVPAQRRSWRLRGSSKEYEIIRAFELSEAEVALVIPLEDLQREFDGWLKFSQGPLRDMLGSVGRVPSSTNPLEEARQLKRLFTEVFQSQRLVALRREPRQPALGHLIQPAPTIPSDVVDAAELAKEPAPAPQASPARNVNVAQQDSCLSAAAQDGTPFCEVCDNIKRGITS</sequence>
<protein>
    <submittedName>
        <fullName evidence="1">Uncharacterized protein</fullName>
    </submittedName>
</protein>
<comment type="caution">
    <text evidence="1">The sequence shown here is derived from an EMBL/GenBank/DDBJ whole genome shotgun (WGS) entry which is preliminary data.</text>
</comment>
<evidence type="ECO:0000313" key="2">
    <source>
        <dbReference type="Proteomes" id="UP001207654"/>
    </source>
</evidence>
<evidence type="ECO:0000313" key="1">
    <source>
        <dbReference type="EMBL" id="MCY1077827.1"/>
    </source>
</evidence>
<dbReference type="RefSeq" id="WP_267536636.1">
    <property type="nucleotide sequence ID" value="NZ_JAPNKA010000001.1"/>
</dbReference>
<dbReference type="EMBL" id="JAPNKA010000001">
    <property type="protein sequence ID" value="MCY1077827.1"/>
    <property type="molecule type" value="Genomic_DNA"/>
</dbReference>
<organism evidence="1 2">
    <name type="scientific">Archangium lansingense</name>
    <dbReference type="NCBI Taxonomy" id="2995310"/>
    <lineage>
        <taxon>Bacteria</taxon>
        <taxon>Pseudomonadati</taxon>
        <taxon>Myxococcota</taxon>
        <taxon>Myxococcia</taxon>
        <taxon>Myxococcales</taxon>
        <taxon>Cystobacterineae</taxon>
        <taxon>Archangiaceae</taxon>
        <taxon>Archangium</taxon>
    </lineage>
</organism>
<gene>
    <name evidence="1" type="ORF">OV287_25480</name>
</gene>
<name>A0ABT4AA57_9BACT</name>
<dbReference type="Proteomes" id="UP001207654">
    <property type="component" value="Unassembled WGS sequence"/>
</dbReference>
<accession>A0ABT4AA57</accession>
<keyword evidence="2" id="KW-1185">Reference proteome</keyword>